<dbReference type="AlphaFoldDB" id="A0A179CWS6"/>
<dbReference type="Pfam" id="PF00126">
    <property type="entry name" value="HTH_1"/>
    <property type="match status" value="1"/>
</dbReference>
<evidence type="ECO:0000256" key="1">
    <source>
        <dbReference type="ARBA" id="ARBA00009437"/>
    </source>
</evidence>
<dbReference type="RefSeq" id="WP_064318427.1">
    <property type="nucleotide sequence ID" value="NZ_JACI01000002.1"/>
</dbReference>
<keyword evidence="3" id="KW-0238">DNA-binding</keyword>
<evidence type="ECO:0000313" key="7">
    <source>
        <dbReference type="Proteomes" id="UP000078358"/>
    </source>
</evidence>
<dbReference type="PRINTS" id="PR00039">
    <property type="entry name" value="HTHLYSR"/>
</dbReference>
<evidence type="ECO:0000313" key="6">
    <source>
        <dbReference type="EMBL" id="OAQ13811.1"/>
    </source>
</evidence>
<evidence type="ECO:0000259" key="5">
    <source>
        <dbReference type="PROSITE" id="PS50931"/>
    </source>
</evidence>
<sequence>MNDIRTLDFNLLKSFVVLLDECNVSRAAKRLSITQPAMSGILNRLRESFNDPLFVRVQHGMQPTERALQLGRIAEKVLKDINSMLQPPVLEPEKLSMTLRIAAMDYVQQIIALPLILRLRRLAPNVRVALLPVQGQNIKTLFEQNKIDLALVSQQHLTKDMYQSILYEEHYVCVMSKNHPMANVVLTLDQFCELPFAMLSYNGGEFKGATDLALQKLGRQRKVVVSVNHISLLPQLLQGSDLVAVLPEHLARTLPNVQLQPPPLEVENFTMMMAWHERTEQDPAHRWLRKVLSAVLE</sequence>
<proteinExistence type="inferred from homology"/>
<evidence type="ECO:0000256" key="2">
    <source>
        <dbReference type="ARBA" id="ARBA00023015"/>
    </source>
</evidence>
<dbReference type="PANTHER" id="PTHR30118:SF15">
    <property type="entry name" value="TRANSCRIPTIONAL REGULATORY PROTEIN"/>
    <property type="match status" value="1"/>
</dbReference>
<dbReference type="Gene3D" id="3.40.190.10">
    <property type="entry name" value="Periplasmic binding protein-like II"/>
    <property type="match status" value="2"/>
</dbReference>
<dbReference type="PATRIC" id="fig|1261658.3.peg.1018"/>
<reference evidence="6 7" key="1">
    <citation type="submission" date="2014-01" db="EMBL/GenBank/DDBJ databases">
        <authorList>
            <person name="Zuccon D."/>
        </authorList>
    </citation>
    <scope>NUCLEOTIDE SEQUENCE [LARGE SCALE GENOMIC DNA]</scope>
    <source>
        <strain evidence="6 7">Y31</strain>
    </source>
</reference>
<evidence type="ECO:0000256" key="4">
    <source>
        <dbReference type="ARBA" id="ARBA00023163"/>
    </source>
</evidence>
<evidence type="ECO:0000256" key="3">
    <source>
        <dbReference type="ARBA" id="ARBA00023125"/>
    </source>
</evidence>
<dbReference type="GO" id="GO:0003677">
    <property type="term" value="F:DNA binding"/>
    <property type="evidence" value="ECO:0007669"/>
    <property type="project" value="UniProtKB-KW"/>
</dbReference>
<feature type="domain" description="HTH lysR-type" evidence="5">
    <location>
        <begin position="7"/>
        <end position="64"/>
    </location>
</feature>
<comment type="caution">
    <text evidence="6">The sequence shown here is derived from an EMBL/GenBank/DDBJ whole genome shotgun (WGS) entry which is preliminary data.</text>
</comment>
<keyword evidence="4" id="KW-0804">Transcription</keyword>
<organism evidence="6 7">
    <name type="scientific">Bibersteinia trehalosi Y31</name>
    <dbReference type="NCBI Taxonomy" id="1261658"/>
    <lineage>
        <taxon>Bacteria</taxon>
        <taxon>Pseudomonadati</taxon>
        <taxon>Pseudomonadota</taxon>
        <taxon>Gammaproteobacteria</taxon>
        <taxon>Pasteurellales</taxon>
        <taxon>Pasteurellaceae</taxon>
        <taxon>Bibersteinia</taxon>
    </lineage>
</organism>
<gene>
    <name evidence="6" type="ORF">F480_05145</name>
</gene>
<protein>
    <submittedName>
        <fullName evidence="6">Transcriptional regulator</fullName>
    </submittedName>
</protein>
<dbReference type="InterPro" id="IPR050389">
    <property type="entry name" value="LysR-type_TF"/>
</dbReference>
<dbReference type="GO" id="GO:0003700">
    <property type="term" value="F:DNA-binding transcription factor activity"/>
    <property type="evidence" value="ECO:0007669"/>
    <property type="project" value="InterPro"/>
</dbReference>
<dbReference type="SUPFAM" id="SSF53850">
    <property type="entry name" value="Periplasmic binding protein-like II"/>
    <property type="match status" value="1"/>
</dbReference>
<dbReference type="Pfam" id="PF03466">
    <property type="entry name" value="LysR_substrate"/>
    <property type="match status" value="1"/>
</dbReference>
<dbReference type="InterPro" id="IPR036390">
    <property type="entry name" value="WH_DNA-bd_sf"/>
</dbReference>
<dbReference type="InterPro" id="IPR036388">
    <property type="entry name" value="WH-like_DNA-bd_sf"/>
</dbReference>
<dbReference type="InterPro" id="IPR000847">
    <property type="entry name" value="LysR_HTH_N"/>
</dbReference>
<keyword evidence="2" id="KW-0805">Transcription regulation</keyword>
<dbReference type="PANTHER" id="PTHR30118">
    <property type="entry name" value="HTH-TYPE TRANSCRIPTIONAL REGULATOR LEUO-RELATED"/>
    <property type="match status" value="1"/>
</dbReference>
<name>A0A179CWS6_BIBTR</name>
<dbReference type="PROSITE" id="PS50931">
    <property type="entry name" value="HTH_LYSR"/>
    <property type="match status" value="1"/>
</dbReference>
<dbReference type="EMBL" id="JACI01000002">
    <property type="protein sequence ID" value="OAQ13811.1"/>
    <property type="molecule type" value="Genomic_DNA"/>
</dbReference>
<accession>A0A179CWS6</accession>
<comment type="similarity">
    <text evidence="1">Belongs to the LysR transcriptional regulatory family.</text>
</comment>
<dbReference type="SUPFAM" id="SSF46785">
    <property type="entry name" value="Winged helix' DNA-binding domain"/>
    <property type="match status" value="1"/>
</dbReference>
<dbReference type="InterPro" id="IPR005119">
    <property type="entry name" value="LysR_subst-bd"/>
</dbReference>
<dbReference type="Proteomes" id="UP000078358">
    <property type="component" value="Unassembled WGS sequence"/>
</dbReference>
<dbReference type="Gene3D" id="1.10.10.10">
    <property type="entry name" value="Winged helix-like DNA-binding domain superfamily/Winged helix DNA-binding domain"/>
    <property type="match status" value="1"/>
</dbReference>